<protein>
    <submittedName>
        <fullName evidence="2">Endonuclease/exonuclease/phosphatase family protein</fullName>
    </submittedName>
</protein>
<keyword evidence="2" id="KW-0540">Nuclease</keyword>
<evidence type="ECO:0000313" key="3">
    <source>
        <dbReference type="Proteomes" id="UP001199044"/>
    </source>
</evidence>
<dbReference type="NCBIfam" id="NF003840">
    <property type="entry name" value="PRK05421.1-2"/>
    <property type="match status" value="1"/>
</dbReference>
<name>A0ABS7YR48_9VIBR</name>
<sequence length="285" mass="32016">MRKRYLFFSSLLLIGSGVSSFLTIFSIPKHPQLLTVNEEGEEQPLVCYQGEPQHVLDRNGELNVLVWNIYKQNRGEWASALTGFSSDADLLLLQEASMNEPLKQWIAQNNWDGAQANAFRVLGESTGVLNLSKLMPSLACAYTEVEPWLHLPKSGIYAEYPLSTGETLASVNLHAVNFTYGTAEYEAQLGRLLDRLAHHQGPIILAGDFNSWSSRRMHVLTHALSDIGLREVAFDPDNRITFFNDLPLDHVFYRGLTLNSARVPETQASDHNPMLVSFSLTREQQ</sequence>
<gene>
    <name evidence="2" type="ORF">LDJ79_18720</name>
</gene>
<dbReference type="RefSeq" id="WP_225251672.1">
    <property type="nucleotide sequence ID" value="NZ_JAIWIU010000151.1"/>
</dbReference>
<dbReference type="NCBIfam" id="NF003842">
    <property type="entry name" value="PRK05421.1-4"/>
    <property type="match status" value="1"/>
</dbReference>
<dbReference type="InterPro" id="IPR036691">
    <property type="entry name" value="Endo/exonu/phosph_ase_sf"/>
</dbReference>
<comment type="caution">
    <text evidence="2">The sequence shown here is derived from an EMBL/GenBank/DDBJ whole genome shotgun (WGS) entry which is preliminary data.</text>
</comment>
<keyword evidence="2" id="KW-0378">Hydrolase</keyword>
<keyword evidence="2" id="KW-0255">Endonuclease</keyword>
<proteinExistence type="predicted"/>
<keyword evidence="3" id="KW-1185">Reference proteome</keyword>
<dbReference type="Gene3D" id="3.60.10.10">
    <property type="entry name" value="Endonuclease/exonuclease/phosphatase"/>
    <property type="match status" value="1"/>
</dbReference>
<dbReference type="SUPFAM" id="SSF56219">
    <property type="entry name" value="DNase I-like"/>
    <property type="match status" value="1"/>
</dbReference>
<dbReference type="InterPro" id="IPR005135">
    <property type="entry name" value="Endo/exonuclease/phosphatase"/>
</dbReference>
<reference evidence="3" key="1">
    <citation type="submission" date="2023-07" db="EMBL/GenBank/DDBJ databases">
        <title>Molecular identification of indigenous halophilic bacteria isolated from red sea cost, biodegradation of synthetic dyes and assessment of degraded metabolite toxicity.</title>
        <authorList>
            <person name="Chaieb K."/>
            <person name="Altayb H.N."/>
        </authorList>
    </citation>
    <scope>NUCLEOTIDE SEQUENCE [LARGE SCALE GENOMIC DNA]</scope>
    <source>
        <strain evidence="3">K20</strain>
    </source>
</reference>
<organism evidence="2 3">
    <name type="scientific">Vibrio tritonius</name>
    <dbReference type="NCBI Taxonomy" id="1435069"/>
    <lineage>
        <taxon>Bacteria</taxon>
        <taxon>Pseudomonadati</taxon>
        <taxon>Pseudomonadota</taxon>
        <taxon>Gammaproteobacteria</taxon>
        <taxon>Vibrionales</taxon>
        <taxon>Vibrionaceae</taxon>
        <taxon>Vibrio</taxon>
    </lineage>
</organism>
<accession>A0ABS7YR48</accession>
<feature type="domain" description="Endonuclease/exonuclease/phosphatase" evidence="1">
    <location>
        <begin position="66"/>
        <end position="271"/>
    </location>
</feature>
<evidence type="ECO:0000313" key="2">
    <source>
        <dbReference type="EMBL" id="MCA2018160.1"/>
    </source>
</evidence>
<dbReference type="EMBL" id="JAIWIU010000151">
    <property type="protein sequence ID" value="MCA2018160.1"/>
    <property type="molecule type" value="Genomic_DNA"/>
</dbReference>
<dbReference type="Pfam" id="PF03372">
    <property type="entry name" value="Exo_endo_phos"/>
    <property type="match status" value="1"/>
</dbReference>
<dbReference type="GO" id="GO:0004519">
    <property type="term" value="F:endonuclease activity"/>
    <property type="evidence" value="ECO:0007669"/>
    <property type="project" value="UniProtKB-KW"/>
</dbReference>
<dbReference type="Proteomes" id="UP001199044">
    <property type="component" value="Unassembled WGS sequence"/>
</dbReference>
<evidence type="ECO:0000259" key="1">
    <source>
        <dbReference type="Pfam" id="PF03372"/>
    </source>
</evidence>